<protein>
    <submittedName>
        <fullName evidence="1">Uncharacterized protein</fullName>
    </submittedName>
</protein>
<sequence length="25" mass="3199">MWKTVAWVVTRRTQHHKYRYCITFS</sequence>
<dbReference type="AlphaFoldDB" id="A0A0A9BPM0"/>
<name>A0A0A9BPM0_ARUDO</name>
<dbReference type="EMBL" id="GBRH01232564">
    <property type="protein sequence ID" value="JAD65331.1"/>
    <property type="molecule type" value="Transcribed_RNA"/>
</dbReference>
<accession>A0A0A9BPM0</accession>
<evidence type="ECO:0000313" key="1">
    <source>
        <dbReference type="EMBL" id="JAD65331.1"/>
    </source>
</evidence>
<reference evidence="1" key="1">
    <citation type="submission" date="2014-09" db="EMBL/GenBank/DDBJ databases">
        <authorList>
            <person name="Magalhaes I.L.F."/>
            <person name="Oliveira U."/>
            <person name="Santos F.R."/>
            <person name="Vidigal T.H.D.A."/>
            <person name="Brescovit A.D."/>
            <person name="Santos A.J."/>
        </authorList>
    </citation>
    <scope>NUCLEOTIDE SEQUENCE</scope>
    <source>
        <tissue evidence="1">Shoot tissue taken approximately 20 cm above the soil surface</tissue>
    </source>
</reference>
<proteinExistence type="predicted"/>
<organism evidence="1">
    <name type="scientific">Arundo donax</name>
    <name type="common">Giant reed</name>
    <name type="synonym">Donax arundinaceus</name>
    <dbReference type="NCBI Taxonomy" id="35708"/>
    <lineage>
        <taxon>Eukaryota</taxon>
        <taxon>Viridiplantae</taxon>
        <taxon>Streptophyta</taxon>
        <taxon>Embryophyta</taxon>
        <taxon>Tracheophyta</taxon>
        <taxon>Spermatophyta</taxon>
        <taxon>Magnoliopsida</taxon>
        <taxon>Liliopsida</taxon>
        <taxon>Poales</taxon>
        <taxon>Poaceae</taxon>
        <taxon>PACMAD clade</taxon>
        <taxon>Arundinoideae</taxon>
        <taxon>Arundineae</taxon>
        <taxon>Arundo</taxon>
    </lineage>
</organism>
<reference evidence="1" key="2">
    <citation type="journal article" date="2015" name="Data Brief">
        <title>Shoot transcriptome of the giant reed, Arundo donax.</title>
        <authorList>
            <person name="Barrero R.A."/>
            <person name="Guerrero F.D."/>
            <person name="Moolhuijzen P."/>
            <person name="Goolsby J.A."/>
            <person name="Tidwell J."/>
            <person name="Bellgard S.E."/>
            <person name="Bellgard M.I."/>
        </authorList>
    </citation>
    <scope>NUCLEOTIDE SEQUENCE</scope>
    <source>
        <tissue evidence="1">Shoot tissue taken approximately 20 cm above the soil surface</tissue>
    </source>
</reference>